<evidence type="ECO:0000259" key="1">
    <source>
        <dbReference type="PROSITE" id="PS50076"/>
    </source>
</evidence>
<dbReference type="PRINTS" id="PR00625">
    <property type="entry name" value="JDOMAIN"/>
</dbReference>
<comment type="caution">
    <text evidence="2">The sequence shown here is derived from an EMBL/GenBank/DDBJ whole genome shotgun (WGS) entry which is preliminary data.</text>
</comment>
<sequence>MRREWDGLLTLLGNITLSREFKDKLVWKHSTSGRLKKIFGSRSKIFGRAPKKSDNSRVEIVGALKNFKELAQAYEVLSAPEKRQLYYEEYGEDAIKEGMGGGAGAHDPFDIFSSFFFSFFFSKCLNSNIFHWKEQ</sequence>
<dbReference type="SUPFAM" id="SSF46565">
    <property type="entry name" value="Chaperone J-domain"/>
    <property type="match status" value="1"/>
</dbReference>
<dbReference type="STRING" id="93759.A0A1R3GWL2"/>
<dbReference type="AlphaFoldDB" id="A0A1R3GWL2"/>
<dbReference type="PROSITE" id="PS50076">
    <property type="entry name" value="DNAJ_2"/>
    <property type="match status" value="1"/>
</dbReference>
<dbReference type="Gene3D" id="1.10.287.110">
    <property type="entry name" value="DnaJ domain"/>
    <property type="match status" value="1"/>
</dbReference>
<dbReference type="GO" id="GO:0030544">
    <property type="term" value="F:Hsp70 protein binding"/>
    <property type="evidence" value="ECO:0007669"/>
    <property type="project" value="InterPro"/>
</dbReference>
<feature type="domain" description="J" evidence="1">
    <location>
        <begin position="7"/>
        <end position="91"/>
    </location>
</feature>
<evidence type="ECO:0000313" key="2">
    <source>
        <dbReference type="EMBL" id="OMO62473.1"/>
    </source>
</evidence>
<reference evidence="3" key="1">
    <citation type="submission" date="2013-09" db="EMBL/GenBank/DDBJ databases">
        <title>Corchorus olitorius genome sequencing.</title>
        <authorList>
            <person name="Alam M."/>
            <person name="Haque M.S."/>
            <person name="Islam M.S."/>
            <person name="Emdad E.M."/>
            <person name="Islam M.M."/>
            <person name="Ahmed B."/>
            <person name="Halim A."/>
            <person name="Hossen Q.M.M."/>
            <person name="Hossain M.Z."/>
            <person name="Ahmed R."/>
            <person name="Khan M.M."/>
            <person name="Islam R."/>
            <person name="Rashid M.M."/>
            <person name="Khan S.A."/>
            <person name="Rahman M.S."/>
            <person name="Alam M."/>
            <person name="Yahiya A.S."/>
            <person name="Khan M.S."/>
            <person name="Azam M.S."/>
            <person name="Haque T."/>
            <person name="Lashkar M.Z.H."/>
            <person name="Akhand A.I."/>
            <person name="Morshed G."/>
            <person name="Roy S."/>
            <person name="Uddin K.S."/>
            <person name="Rabeya T."/>
            <person name="Hossain A.S."/>
            <person name="Chowdhury A."/>
            <person name="Snigdha A.R."/>
            <person name="Mortoza M.S."/>
            <person name="Matin S.A."/>
            <person name="Hoque S.M.E."/>
            <person name="Islam M.K."/>
            <person name="Roy D.K."/>
            <person name="Haider R."/>
            <person name="Moosa M.M."/>
            <person name="Elias S.M."/>
            <person name="Hasan A.M."/>
            <person name="Jahan S."/>
            <person name="Shafiuddin M."/>
            <person name="Mahmood N."/>
            <person name="Shommy N.S."/>
        </authorList>
    </citation>
    <scope>NUCLEOTIDE SEQUENCE [LARGE SCALE GENOMIC DNA]</scope>
    <source>
        <strain evidence="3">cv. O-4</strain>
    </source>
</reference>
<keyword evidence="3" id="KW-1185">Reference proteome</keyword>
<dbReference type="InterPro" id="IPR036869">
    <property type="entry name" value="J_dom_sf"/>
</dbReference>
<dbReference type="EMBL" id="AWUE01021386">
    <property type="protein sequence ID" value="OMO62473.1"/>
    <property type="molecule type" value="Genomic_DNA"/>
</dbReference>
<dbReference type="GO" id="GO:0006457">
    <property type="term" value="P:protein folding"/>
    <property type="evidence" value="ECO:0007669"/>
    <property type="project" value="InterPro"/>
</dbReference>
<organism evidence="2 3">
    <name type="scientific">Corchorus olitorius</name>
    <dbReference type="NCBI Taxonomy" id="93759"/>
    <lineage>
        <taxon>Eukaryota</taxon>
        <taxon>Viridiplantae</taxon>
        <taxon>Streptophyta</taxon>
        <taxon>Embryophyta</taxon>
        <taxon>Tracheophyta</taxon>
        <taxon>Spermatophyta</taxon>
        <taxon>Magnoliopsida</taxon>
        <taxon>eudicotyledons</taxon>
        <taxon>Gunneridae</taxon>
        <taxon>Pentapetalae</taxon>
        <taxon>rosids</taxon>
        <taxon>malvids</taxon>
        <taxon>Malvales</taxon>
        <taxon>Malvaceae</taxon>
        <taxon>Grewioideae</taxon>
        <taxon>Apeibeae</taxon>
        <taxon>Corchorus</taxon>
    </lineage>
</organism>
<dbReference type="PANTHER" id="PTHR43888">
    <property type="entry name" value="DNAJ-LIKE-2, ISOFORM A-RELATED"/>
    <property type="match status" value="1"/>
</dbReference>
<accession>A0A1R3GWL2</accession>
<dbReference type="InterPro" id="IPR044713">
    <property type="entry name" value="DNJA1/2-like"/>
</dbReference>
<dbReference type="InterPro" id="IPR001623">
    <property type="entry name" value="DnaJ_domain"/>
</dbReference>
<dbReference type="OrthoDB" id="1745847at2759"/>
<dbReference type="Proteomes" id="UP000187203">
    <property type="component" value="Unassembled WGS sequence"/>
</dbReference>
<proteinExistence type="predicted"/>
<name>A0A1R3GWL2_9ROSI</name>
<gene>
    <name evidence="2" type="ORF">COLO4_33061</name>
</gene>
<protein>
    <recommendedName>
        <fullName evidence="1">J domain-containing protein</fullName>
    </recommendedName>
</protein>
<evidence type="ECO:0000313" key="3">
    <source>
        <dbReference type="Proteomes" id="UP000187203"/>
    </source>
</evidence>